<protein>
    <submittedName>
        <fullName evidence="2">Uncharacterized protein</fullName>
    </submittedName>
</protein>
<evidence type="ECO:0000313" key="2">
    <source>
        <dbReference type="EMBL" id="GBQ77951.1"/>
    </source>
</evidence>
<name>A0ABQ0PQ48_9PROT</name>
<comment type="caution">
    <text evidence="2">The sequence shown here is derived from an EMBL/GenBank/DDBJ whole genome shotgun (WGS) entry which is preliminary data.</text>
</comment>
<organism evidence="2 3">
    <name type="scientific">Acetobacter malorum DSM 14337</name>
    <dbReference type="NCBI Taxonomy" id="1307910"/>
    <lineage>
        <taxon>Bacteria</taxon>
        <taxon>Pseudomonadati</taxon>
        <taxon>Pseudomonadota</taxon>
        <taxon>Alphaproteobacteria</taxon>
        <taxon>Acetobacterales</taxon>
        <taxon>Acetobacteraceae</taxon>
        <taxon>Acetobacter</taxon>
    </lineage>
</organism>
<dbReference type="EMBL" id="BAPF01000015">
    <property type="protein sequence ID" value="GBQ77951.1"/>
    <property type="molecule type" value="Genomic_DNA"/>
</dbReference>
<proteinExistence type="predicted"/>
<sequence length="45" mass="4971">MRKLFGNVLDEPVPEALLRLVRNPKPNSIVGESPGIADNAEQKKE</sequence>
<evidence type="ECO:0000313" key="3">
    <source>
        <dbReference type="Proteomes" id="UP001065047"/>
    </source>
</evidence>
<accession>A0ABQ0PQ48</accession>
<evidence type="ECO:0000256" key="1">
    <source>
        <dbReference type="SAM" id="MobiDB-lite"/>
    </source>
</evidence>
<dbReference type="Proteomes" id="UP001065047">
    <property type="component" value="Unassembled WGS sequence"/>
</dbReference>
<gene>
    <name evidence="2" type="ORF">AA14337_0972</name>
</gene>
<reference evidence="2" key="1">
    <citation type="submission" date="2013-04" db="EMBL/GenBank/DDBJ databases">
        <title>The genome sequencing project of 58 acetic acid bacteria.</title>
        <authorList>
            <person name="Okamoto-Kainuma A."/>
            <person name="Ishikawa M."/>
            <person name="Umino S."/>
            <person name="Koizumi Y."/>
            <person name="Shiwa Y."/>
            <person name="Yoshikawa H."/>
            <person name="Matsutani M."/>
            <person name="Matsushita K."/>
        </authorList>
    </citation>
    <scope>NUCLEOTIDE SEQUENCE</scope>
    <source>
        <strain evidence="2">DSM 14337</strain>
    </source>
</reference>
<keyword evidence="3" id="KW-1185">Reference proteome</keyword>
<feature type="region of interest" description="Disordered" evidence="1">
    <location>
        <begin position="25"/>
        <end position="45"/>
    </location>
</feature>